<accession>A0A1L9PGI1</accession>
<sequence length="260" mass="28690">MTQLPTPPVSRQTSEIPDGELKQLQIDDIPPDPSTSLDALLERYLHLLDKHQRLQSELSSELSSGFLSLAHANYTCPPGRRYGADYYDERMKASRKVILQPSSSTDQTTDNIELDGPLPASTPPPQIFTVRTDTSSDDEQAETGDQPALPEPNEIGVAQEPLSDVRGDNHGEPTASSQASSKSPETEPASDTKREPAKRKPHILDPIKWYGILVPPSLRSAQQSFTKAVESNLPELASVMVEMQTAEKEISRLRRELGRQ</sequence>
<organism evidence="3 4">
    <name type="scientific">Aspergillus versicolor CBS 583.65</name>
    <dbReference type="NCBI Taxonomy" id="1036611"/>
    <lineage>
        <taxon>Eukaryota</taxon>
        <taxon>Fungi</taxon>
        <taxon>Dikarya</taxon>
        <taxon>Ascomycota</taxon>
        <taxon>Pezizomycotina</taxon>
        <taxon>Eurotiomycetes</taxon>
        <taxon>Eurotiomycetidae</taxon>
        <taxon>Eurotiales</taxon>
        <taxon>Aspergillaceae</taxon>
        <taxon>Aspergillus</taxon>
        <taxon>Aspergillus subgen. Nidulantes</taxon>
    </lineage>
</organism>
<feature type="region of interest" description="Disordered" evidence="2">
    <location>
        <begin position="97"/>
        <end position="204"/>
    </location>
</feature>
<dbReference type="GO" id="GO:1990871">
    <property type="term" value="C:Vma12-Vma22 assembly complex"/>
    <property type="evidence" value="ECO:0007669"/>
    <property type="project" value="TreeGrafter"/>
</dbReference>
<dbReference type="InterPro" id="IPR040357">
    <property type="entry name" value="Vma22/CCDC115"/>
</dbReference>
<reference evidence="4" key="1">
    <citation type="journal article" date="2017" name="Genome Biol.">
        <title>Comparative genomics reveals high biological diversity and specific adaptations in the industrially and medically important fungal genus Aspergillus.</title>
        <authorList>
            <person name="de Vries R.P."/>
            <person name="Riley R."/>
            <person name="Wiebenga A."/>
            <person name="Aguilar-Osorio G."/>
            <person name="Amillis S."/>
            <person name="Uchima C.A."/>
            <person name="Anderluh G."/>
            <person name="Asadollahi M."/>
            <person name="Askin M."/>
            <person name="Barry K."/>
            <person name="Battaglia E."/>
            <person name="Bayram O."/>
            <person name="Benocci T."/>
            <person name="Braus-Stromeyer S.A."/>
            <person name="Caldana C."/>
            <person name="Canovas D."/>
            <person name="Cerqueira G.C."/>
            <person name="Chen F."/>
            <person name="Chen W."/>
            <person name="Choi C."/>
            <person name="Clum A."/>
            <person name="Dos Santos R.A."/>
            <person name="Damasio A.R."/>
            <person name="Diallinas G."/>
            <person name="Emri T."/>
            <person name="Fekete E."/>
            <person name="Flipphi M."/>
            <person name="Freyberg S."/>
            <person name="Gallo A."/>
            <person name="Gournas C."/>
            <person name="Habgood R."/>
            <person name="Hainaut M."/>
            <person name="Harispe M.L."/>
            <person name="Henrissat B."/>
            <person name="Hilden K.S."/>
            <person name="Hope R."/>
            <person name="Hossain A."/>
            <person name="Karabika E."/>
            <person name="Karaffa L."/>
            <person name="Karanyi Z."/>
            <person name="Krasevec N."/>
            <person name="Kuo A."/>
            <person name="Kusch H."/>
            <person name="LaButti K."/>
            <person name="Lagendijk E.L."/>
            <person name="Lapidus A."/>
            <person name="Levasseur A."/>
            <person name="Lindquist E."/>
            <person name="Lipzen A."/>
            <person name="Logrieco A.F."/>
            <person name="MacCabe A."/>
            <person name="Maekelae M.R."/>
            <person name="Malavazi I."/>
            <person name="Melin P."/>
            <person name="Meyer V."/>
            <person name="Mielnichuk N."/>
            <person name="Miskei M."/>
            <person name="Molnar A.P."/>
            <person name="Mule G."/>
            <person name="Ngan C.Y."/>
            <person name="Orejas M."/>
            <person name="Orosz E."/>
            <person name="Ouedraogo J.P."/>
            <person name="Overkamp K.M."/>
            <person name="Park H.-S."/>
            <person name="Perrone G."/>
            <person name="Piumi F."/>
            <person name="Punt P.J."/>
            <person name="Ram A.F."/>
            <person name="Ramon A."/>
            <person name="Rauscher S."/>
            <person name="Record E."/>
            <person name="Riano-Pachon D.M."/>
            <person name="Robert V."/>
            <person name="Roehrig J."/>
            <person name="Ruller R."/>
            <person name="Salamov A."/>
            <person name="Salih N.S."/>
            <person name="Samson R.A."/>
            <person name="Sandor E."/>
            <person name="Sanguinetti M."/>
            <person name="Schuetze T."/>
            <person name="Sepcic K."/>
            <person name="Shelest E."/>
            <person name="Sherlock G."/>
            <person name="Sophianopoulou V."/>
            <person name="Squina F.M."/>
            <person name="Sun H."/>
            <person name="Susca A."/>
            <person name="Todd R.B."/>
            <person name="Tsang A."/>
            <person name="Unkles S.E."/>
            <person name="van de Wiele N."/>
            <person name="van Rossen-Uffink D."/>
            <person name="Oliveira J.V."/>
            <person name="Vesth T.C."/>
            <person name="Visser J."/>
            <person name="Yu J.-H."/>
            <person name="Zhou M."/>
            <person name="Andersen M.R."/>
            <person name="Archer D.B."/>
            <person name="Baker S.E."/>
            <person name="Benoit I."/>
            <person name="Brakhage A.A."/>
            <person name="Braus G.H."/>
            <person name="Fischer R."/>
            <person name="Frisvad J.C."/>
            <person name="Goldman G.H."/>
            <person name="Houbraken J."/>
            <person name="Oakley B."/>
            <person name="Pocsi I."/>
            <person name="Scazzocchio C."/>
            <person name="Seiboth B."/>
            <person name="vanKuyk P.A."/>
            <person name="Wortman J."/>
            <person name="Dyer P.S."/>
            <person name="Grigoriev I.V."/>
        </authorList>
    </citation>
    <scope>NUCLEOTIDE SEQUENCE [LARGE SCALE GENOMIC DNA]</scope>
    <source>
        <strain evidence="4">CBS 583.65</strain>
    </source>
</reference>
<dbReference type="OrthoDB" id="408631at2759"/>
<evidence type="ECO:0000313" key="3">
    <source>
        <dbReference type="EMBL" id="OJJ00627.1"/>
    </source>
</evidence>
<dbReference type="GO" id="GO:0051082">
    <property type="term" value="F:unfolded protein binding"/>
    <property type="evidence" value="ECO:0007669"/>
    <property type="project" value="TreeGrafter"/>
</dbReference>
<feature type="compositionally biased region" description="Polar residues" evidence="2">
    <location>
        <begin position="174"/>
        <end position="183"/>
    </location>
</feature>
<proteinExistence type="predicted"/>
<evidence type="ECO:0000256" key="1">
    <source>
        <dbReference type="ARBA" id="ARBA00093634"/>
    </source>
</evidence>
<dbReference type="PANTHER" id="PTHR31996">
    <property type="entry name" value="COILED-COIL DOMAIN-CONTAINING PROTEIN 115"/>
    <property type="match status" value="1"/>
</dbReference>
<evidence type="ECO:0000256" key="2">
    <source>
        <dbReference type="SAM" id="MobiDB-lite"/>
    </source>
</evidence>
<dbReference type="PANTHER" id="PTHR31996:SF2">
    <property type="entry name" value="COILED-COIL DOMAIN-CONTAINING PROTEIN 115"/>
    <property type="match status" value="1"/>
</dbReference>
<dbReference type="VEuPathDB" id="FungiDB:ASPVEDRAFT_82186"/>
<feature type="region of interest" description="Disordered" evidence="2">
    <location>
        <begin position="1"/>
        <end position="35"/>
    </location>
</feature>
<name>A0A1L9PGI1_ASPVE</name>
<evidence type="ECO:0000313" key="4">
    <source>
        <dbReference type="Proteomes" id="UP000184073"/>
    </source>
</evidence>
<gene>
    <name evidence="3" type="ORF">ASPVEDRAFT_82186</name>
</gene>
<protein>
    <recommendedName>
        <fullName evidence="1">Vacuolar ATPase assembly protein VMA22</fullName>
    </recommendedName>
</protein>
<dbReference type="GO" id="GO:0070072">
    <property type="term" value="P:vacuolar proton-transporting V-type ATPase complex assembly"/>
    <property type="evidence" value="ECO:0007669"/>
    <property type="project" value="InterPro"/>
</dbReference>
<feature type="compositionally biased region" description="Polar residues" evidence="2">
    <location>
        <begin position="100"/>
        <end position="111"/>
    </location>
</feature>
<keyword evidence="4" id="KW-1185">Reference proteome</keyword>
<dbReference type="Pfam" id="PF21730">
    <property type="entry name" value="Vma22_CCDC115"/>
    <property type="match status" value="2"/>
</dbReference>
<dbReference type="GeneID" id="63732667"/>
<dbReference type="RefSeq" id="XP_040666389.1">
    <property type="nucleotide sequence ID" value="XM_040817156.1"/>
</dbReference>
<dbReference type="STRING" id="1036611.A0A1L9PGI1"/>
<dbReference type="EMBL" id="KV878127">
    <property type="protein sequence ID" value="OJJ00627.1"/>
    <property type="molecule type" value="Genomic_DNA"/>
</dbReference>
<dbReference type="Proteomes" id="UP000184073">
    <property type="component" value="Unassembled WGS sequence"/>
</dbReference>
<dbReference type="AlphaFoldDB" id="A0A1L9PGI1"/>